<keyword evidence="3" id="KW-1185">Reference proteome</keyword>
<dbReference type="Gene3D" id="2.40.10.220">
    <property type="entry name" value="predicted glycosyltransferase like domains"/>
    <property type="match status" value="1"/>
</dbReference>
<evidence type="ECO:0000313" key="3">
    <source>
        <dbReference type="Proteomes" id="UP000551327"/>
    </source>
</evidence>
<evidence type="ECO:0000313" key="2">
    <source>
        <dbReference type="EMBL" id="MBC2668929.1"/>
    </source>
</evidence>
<name>A0A7X1FXQ2_9SPHN</name>
<evidence type="ECO:0000259" key="1">
    <source>
        <dbReference type="Pfam" id="PF07238"/>
    </source>
</evidence>
<dbReference type="GO" id="GO:0035438">
    <property type="term" value="F:cyclic-di-GMP binding"/>
    <property type="evidence" value="ECO:0007669"/>
    <property type="project" value="InterPro"/>
</dbReference>
<protein>
    <submittedName>
        <fullName evidence="2">PilZ domain-containing protein</fullName>
    </submittedName>
</protein>
<dbReference type="AlphaFoldDB" id="A0A7X1FXQ2"/>
<dbReference type="Proteomes" id="UP000551327">
    <property type="component" value="Unassembled WGS sequence"/>
</dbReference>
<dbReference type="SUPFAM" id="SSF141371">
    <property type="entry name" value="PilZ domain-like"/>
    <property type="match status" value="1"/>
</dbReference>
<gene>
    <name evidence="2" type="ORF">H7F53_07220</name>
</gene>
<proteinExistence type="predicted"/>
<dbReference type="EMBL" id="JACLAX010000005">
    <property type="protein sequence ID" value="MBC2668929.1"/>
    <property type="molecule type" value="Genomic_DNA"/>
</dbReference>
<dbReference type="RefSeq" id="WP_185678813.1">
    <property type="nucleotide sequence ID" value="NZ_JACLAX010000005.1"/>
</dbReference>
<sequence>MSGSSPSAPDPGPTGRRREARLRLRLEVQMITLDGTARMVMADLSRRGARITGLLPTLRRGQQAIIQWNRFEAFGAVVWCQGNQCGLEFDEPLSQRVLLATRQLYDRTPLSSERELTRTTARAFVQGKVRL</sequence>
<accession>A0A7X1FXQ2</accession>
<feature type="domain" description="PilZ" evidence="1">
    <location>
        <begin position="16"/>
        <end position="96"/>
    </location>
</feature>
<comment type="caution">
    <text evidence="2">The sequence shown here is derived from an EMBL/GenBank/DDBJ whole genome shotgun (WGS) entry which is preliminary data.</text>
</comment>
<reference evidence="2 3" key="1">
    <citation type="submission" date="2020-08" db="EMBL/GenBank/DDBJ databases">
        <title>The genome sequence of type strain Novosphingobium piscinae KCTC 42194.</title>
        <authorList>
            <person name="Liu Y."/>
        </authorList>
    </citation>
    <scope>NUCLEOTIDE SEQUENCE [LARGE SCALE GENOMIC DNA]</scope>
    <source>
        <strain evidence="2 3">KCTC 42194</strain>
    </source>
</reference>
<organism evidence="2 3">
    <name type="scientific">Novosphingobium piscinae</name>
    <dbReference type="NCBI Taxonomy" id="1507448"/>
    <lineage>
        <taxon>Bacteria</taxon>
        <taxon>Pseudomonadati</taxon>
        <taxon>Pseudomonadota</taxon>
        <taxon>Alphaproteobacteria</taxon>
        <taxon>Sphingomonadales</taxon>
        <taxon>Sphingomonadaceae</taxon>
        <taxon>Novosphingobium</taxon>
    </lineage>
</organism>
<dbReference type="Pfam" id="PF07238">
    <property type="entry name" value="PilZ"/>
    <property type="match status" value="1"/>
</dbReference>
<dbReference type="InterPro" id="IPR009875">
    <property type="entry name" value="PilZ_domain"/>
</dbReference>